<proteinExistence type="predicted"/>
<evidence type="ECO:0000313" key="3">
    <source>
        <dbReference type="Proteomes" id="UP000557688"/>
    </source>
</evidence>
<dbReference type="EMBL" id="JACHXV010000002">
    <property type="protein sequence ID" value="MBB3172671.1"/>
    <property type="molecule type" value="Genomic_DNA"/>
</dbReference>
<feature type="transmembrane region" description="Helical" evidence="1">
    <location>
        <begin position="473"/>
        <end position="502"/>
    </location>
</feature>
<dbReference type="Pfam" id="PF09913">
    <property type="entry name" value="DUF2142"/>
    <property type="match status" value="1"/>
</dbReference>
<comment type="caution">
    <text evidence="2">The sequence shown here is derived from an EMBL/GenBank/DDBJ whole genome shotgun (WGS) entry which is preliminary data.</text>
</comment>
<feature type="transmembrane region" description="Helical" evidence="1">
    <location>
        <begin position="21"/>
        <end position="43"/>
    </location>
</feature>
<gene>
    <name evidence="2" type="ORF">FHR90_000485</name>
</gene>
<keyword evidence="1" id="KW-1133">Transmembrane helix</keyword>
<feature type="transmembrane region" description="Helical" evidence="1">
    <location>
        <begin position="209"/>
        <end position="226"/>
    </location>
</feature>
<name>A0A839UZF9_9PROT</name>
<feature type="transmembrane region" description="Helical" evidence="1">
    <location>
        <begin position="280"/>
        <end position="301"/>
    </location>
</feature>
<reference evidence="2 3" key="1">
    <citation type="submission" date="2020-08" db="EMBL/GenBank/DDBJ databases">
        <title>Genomic Encyclopedia of Type Strains, Phase III (KMG-III): the genomes of soil and plant-associated and newly described type strains.</title>
        <authorList>
            <person name="Whitman W."/>
        </authorList>
    </citation>
    <scope>NUCLEOTIDE SEQUENCE [LARGE SCALE GENOMIC DNA]</scope>
    <source>
        <strain evidence="2 3">CECT 8088</strain>
    </source>
</reference>
<feature type="transmembrane region" description="Helical" evidence="1">
    <location>
        <begin position="405"/>
        <end position="423"/>
    </location>
</feature>
<keyword evidence="3" id="KW-1185">Reference proteome</keyword>
<organism evidence="2 3">
    <name type="scientific">Endobacter medicaginis</name>
    <dbReference type="NCBI Taxonomy" id="1181271"/>
    <lineage>
        <taxon>Bacteria</taxon>
        <taxon>Pseudomonadati</taxon>
        <taxon>Pseudomonadota</taxon>
        <taxon>Alphaproteobacteria</taxon>
        <taxon>Acetobacterales</taxon>
        <taxon>Acetobacteraceae</taxon>
        <taxon>Endobacter</taxon>
    </lineage>
</organism>
<protein>
    <submittedName>
        <fullName evidence="2">Putative membrane protein</fullName>
    </submittedName>
</protein>
<dbReference type="Proteomes" id="UP000557688">
    <property type="component" value="Unassembled WGS sequence"/>
</dbReference>
<sequence>MQPVLTFLERLRAAIEARLSIAWVLAAVFLCLVAPLGVMLGQITPPGQVADETVHALRADALSRGQIIGHRAHAGGDPGRPVAAGINADAAIFDVTNPNYWYHMMTWVYHGGIASRDWSGAADQFFEIGPVAAYCPVFYAPAAAAIGISRAAGAGPLRAFLVARAVNSLLYALIGATALLLARRGRALLFCVLAFPMSLSLGASLNQDGLLIATAVLGFALLSGIAPERGQGRRLLGGAACLTLVCLAKPPYLPVLGVLLLPLPAGWRSRAGRVALLRRAGLIVACAAPVLVWTLAGQLVASAPLARNPYVPGPLYHGPADSFASTDPHAQLGVLLHAPSLMLSLPWRALVDHEWYVEETIGILGWLNLRLPGWLLTWWQWAAIASVPAGLLAGIAQARSRLREGLLQAGFVLVLFAVAVEAIELSQYLVWTRVGEDGVRGVQGRYFEPLLPMAALLLPLADRDRQIRATTLASALLAWIPAGAAVATLLFLPPMVVSFFYLH</sequence>
<evidence type="ECO:0000256" key="1">
    <source>
        <dbReference type="SAM" id="Phobius"/>
    </source>
</evidence>
<dbReference type="RefSeq" id="WP_183274698.1">
    <property type="nucleotide sequence ID" value="NZ_JACHXV010000002.1"/>
</dbReference>
<dbReference type="AlphaFoldDB" id="A0A839UZF9"/>
<evidence type="ECO:0000313" key="2">
    <source>
        <dbReference type="EMBL" id="MBB3172671.1"/>
    </source>
</evidence>
<dbReference type="InterPro" id="IPR018674">
    <property type="entry name" value="DUF2142_membrane"/>
</dbReference>
<keyword evidence="1" id="KW-0812">Transmembrane</keyword>
<accession>A0A839UZF9</accession>
<keyword evidence="1" id="KW-0472">Membrane</keyword>
<feature type="transmembrane region" description="Helical" evidence="1">
    <location>
        <begin position="378"/>
        <end position="398"/>
    </location>
</feature>
<feature type="transmembrane region" description="Helical" evidence="1">
    <location>
        <begin position="159"/>
        <end position="180"/>
    </location>
</feature>